<dbReference type="InterPro" id="IPR046522">
    <property type="entry name" value="DUF6699"/>
</dbReference>
<organism evidence="3 4">
    <name type="scientific">Lentinula lateritia</name>
    <dbReference type="NCBI Taxonomy" id="40482"/>
    <lineage>
        <taxon>Eukaryota</taxon>
        <taxon>Fungi</taxon>
        <taxon>Dikarya</taxon>
        <taxon>Basidiomycota</taxon>
        <taxon>Agaricomycotina</taxon>
        <taxon>Agaricomycetes</taxon>
        <taxon>Agaricomycetidae</taxon>
        <taxon>Agaricales</taxon>
        <taxon>Marasmiineae</taxon>
        <taxon>Omphalotaceae</taxon>
        <taxon>Lentinula</taxon>
    </lineage>
</organism>
<dbReference type="EMBL" id="JANVFS010000052">
    <property type="protein sequence ID" value="KAJ4465268.1"/>
    <property type="molecule type" value="Genomic_DNA"/>
</dbReference>
<feature type="compositionally biased region" description="Low complexity" evidence="1">
    <location>
        <begin position="18"/>
        <end position="32"/>
    </location>
</feature>
<evidence type="ECO:0000256" key="1">
    <source>
        <dbReference type="SAM" id="MobiDB-lite"/>
    </source>
</evidence>
<reference evidence="3" key="2">
    <citation type="journal article" date="2023" name="Proc. Natl. Acad. Sci. U.S.A.">
        <title>A global phylogenomic analysis of the shiitake genus Lentinula.</title>
        <authorList>
            <person name="Sierra-Patev S."/>
            <person name="Min B."/>
            <person name="Naranjo-Ortiz M."/>
            <person name="Looney B."/>
            <person name="Konkel Z."/>
            <person name="Slot J.C."/>
            <person name="Sakamoto Y."/>
            <person name="Steenwyk J.L."/>
            <person name="Rokas A."/>
            <person name="Carro J."/>
            <person name="Camarero S."/>
            <person name="Ferreira P."/>
            <person name="Molpeceres G."/>
            <person name="Ruiz-Duenas F.J."/>
            <person name="Serrano A."/>
            <person name="Henrissat B."/>
            <person name="Drula E."/>
            <person name="Hughes K.W."/>
            <person name="Mata J.L."/>
            <person name="Ishikawa N.K."/>
            <person name="Vargas-Isla R."/>
            <person name="Ushijima S."/>
            <person name="Smith C.A."/>
            <person name="Donoghue J."/>
            <person name="Ahrendt S."/>
            <person name="Andreopoulos W."/>
            <person name="He G."/>
            <person name="LaButti K."/>
            <person name="Lipzen A."/>
            <person name="Ng V."/>
            <person name="Riley R."/>
            <person name="Sandor L."/>
            <person name="Barry K."/>
            <person name="Martinez A.T."/>
            <person name="Xiao Y."/>
            <person name="Gibbons J.G."/>
            <person name="Terashima K."/>
            <person name="Grigoriev I.V."/>
            <person name="Hibbett D."/>
        </authorList>
    </citation>
    <scope>NUCLEOTIDE SEQUENCE</scope>
    <source>
        <strain evidence="3">Sp2 HRB7682 ss15</strain>
    </source>
</reference>
<sequence length="202" mass="22853">MSDKSVRWADSNEFYYASPTNSPTSSSSGSPGPMTPPPTLPDVATIHDMLRFKRNLGFVNDLLQTPEEGTLDSEYLDQPATEPPVSHISVICSKLPFVLHIREQKEGRGNTIGDLLERLHLLFQEQVRAIDLEREQPETRKGILDTFAKRCEKLMEHSVARASREKEAGPRRIDYLGGQSIFAGFDVVSNDHDHFRLRLHVR</sequence>
<name>A0A9W8ZRS8_9AGAR</name>
<dbReference type="Pfam" id="PF20415">
    <property type="entry name" value="DUF6699"/>
    <property type="match status" value="1"/>
</dbReference>
<evidence type="ECO:0000313" key="4">
    <source>
        <dbReference type="Proteomes" id="UP001150238"/>
    </source>
</evidence>
<comment type="caution">
    <text evidence="3">The sequence shown here is derived from an EMBL/GenBank/DDBJ whole genome shotgun (WGS) entry which is preliminary data.</text>
</comment>
<protein>
    <recommendedName>
        <fullName evidence="2">DUF6699 domain-containing protein</fullName>
    </recommendedName>
</protein>
<gene>
    <name evidence="3" type="ORF">C8J55DRAFT_528852</name>
</gene>
<reference evidence="3" key="1">
    <citation type="submission" date="2022-08" db="EMBL/GenBank/DDBJ databases">
        <authorList>
            <consortium name="DOE Joint Genome Institute"/>
            <person name="Min B."/>
            <person name="Riley R."/>
            <person name="Sierra-Patev S."/>
            <person name="Naranjo-Ortiz M."/>
            <person name="Looney B."/>
            <person name="Konkel Z."/>
            <person name="Slot J.C."/>
            <person name="Sakamoto Y."/>
            <person name="Steenwyk J.L."/>
            <person name="Rokas A."/>
            <person name="Carro J."/>
            <person name="Camarero S."/>
            <person name="Ferreira P."/>
            <person name="Molpeceres G."/>
            <person name="Ruiz-Duenas F.J."/>
            <person name="Serrano A."/>
            <person name="Henrissat B."/>
            <person name="Drula E."/>
            <person name="Hughes K.W."/>
            <person name="Mata J.L."/>
            <person name="Ishikawa N.K."/>
            <person name="Vargas-Isla R."/>
            <person name="Ushijima S."/>
            <person name="Smith C.A."/>
            <person name="Ahrendt S."/>
            <person name="Andreopoulos W."/>
            <person name="He G."/>
            <person name="Labutti K."/>
            <person name="Lipzen A."/>
            <person name="Ng V."/>
            <person name="Sandor L."/>
            <person name="Barry K."/>
            <person name="Martinez A.T."/>
            <person name="Xiao Y."/>
            <person name="Gibbons J.G."/>
            <person name="Terashima K."/>
            <person name="Hibbett D.S."/>
            <person name="Grigoriev I.V."/>
        </authorList>
    </citation>
    <scope>NUCLEOTIDE SEQUENCE</scope>
    <source>
        <strain evidence="3">Sp2 HRB7682 ss15</strain>
    </source>
</reference>
<proteinExistence type="predicted"/>
<accession>A0A9W8ZRS8</accession>
<evidence type="ECO:0000259" key="2">
    <source>
        <dbReference type="Pfam" id="PF20415"/>
    </source>
</evidence>
<feature type="region of interest" description="Disordered" evidence="1">
    <location>
        <begin position="15"/>
        <end position="42"/>
    </location>
</feature>
<dbReference type="AlphaFoldDB" id="A0A9W8ZRS8"/>
<evidence type="ECO:0000313" key="3">
    <source>
        <dbReference type="EMBL" id="KAJ4465268.1"/>
    </source>
</evidence>
<dbReference type="Proteomes" id="UP001150238">
    <property type="component" value="Unassembled WGS sequence"/>
</dbReference>
<feature type="domain" description="DUF6699" evidence="2">
    <location>
        <begin position="61"/>
        <end position="186"/>
    </location>
</feature>